<dbReference type="PANTHER" id="PTHR10091:SF0">
    <property type="entry name" value="GALACTOSE MUTAROTASE"/>
    <property type="match status" value="1"/>
</dbReference>
<dbReference type="RefSeq" id="WP_342758048.1">
    <property type="nucleotide sequence ID" value="NZ_CP146256.1"/>
</dbReference>
<evidence type="ECO:0000256" key="6">
    <source>
        <dbReference type="ARBA" id="ARBA00023235"/>
    </source>
</evidence>
<gene>
    <name evidence="9" type="ORF">V6984_01425</name>
</gene>
<evidence type="ECO:0000256" key="4">
    <source>
        <dbReference type="ARBA" id="ARBA00013185"/>
    </source>
</evidence>
<dbReference type="InterPro" id="IPR015443">
    <property type="entry name" value="Aldose_1-epimerase"/>
</dbReference>
<accession>A0ABZ3EXA6</accession>
<dbReference type="EC" id="5.1.3.3" evidence="4 8"/>
<dbReference type="InterPro" id="IPR047215">
    <property type="entry name" value="Galactose_mutarotase-like"/>
</dbReference>
<dbReference type="InterPro" id="IPR014718">
    <property type="entry name" value="GH-type_carb-bd"/>
</dbReference>
<name>A0ABZ3EXA6_9FIRM</name>
<keyword evidence="7 8" id="KW-0119">Carbohydrate metabolism</keyword>
<dbReference type="PANTHER" id="PTHR10091">
    <property type="entry name" value="ALDOSE-1-EPIMERASE"/>
    <property type="match status" value="1"/>
</dbReference>
<evidence type="ECO:0000313" key="9">
    <source>
        <dbReference type="EMBL" id="XAH74455.1"/>
    </source>
</evidence>
<reference evidence="9 10" key="1">
    <citation type="submission" date="2024-02" db="EMBL/GenBank/DDBJ databases">
        <title>Bacterial strain from lacustrine sediment.</title>
        <authorList>
            <person name="Petit C."/>
            <person name="Fadhlaoui K."/>
        </authorList>
    </citation>
    <scope>NUCLEOTIDE SEQUENCE [LARGE SCALE GENOMIC DNA]</scope>
    <source>
        <strain evidence="9 10">IPX-CK</strain>
    </source>
</reference>
<sequence length="349" mass="38307">MGVRITRFGETKDGNVINLYSLENKNGMQAQIINYGAILQSLCVPDKNGNFADVVLGYGELESYFVNAPNHGATIGPNANRIAGASFVLEGVTYNLDVNDGPNNLHSHANLGYHKKVWDVAEATQTSITLALETKDGELGFPGNKKITVTYTLTEDNELRIHYHATSDKNTIINMTNHTYFNLAGHGAGEICNHVLTINAGNYTPVVEGAIPTGEIAPVAGTPMDFTSPRRIGDRIDDDFEQLKLTGGYDHNWVLDGEEGVLRHIATVEEPDSGRIMKTYTDLPGVQFYAGNFMTKDSGKGGIAYDRRYGLCLETQYYPDTANEPSFPSAVFGPDREYDTTTIYKFEVI</sequence>
<evidence type="ECO:0000256" key="2">
    <source>
        <dbReference type="ARBA" id="ARBA00005028"/>
    </source>
</evidence>
<organism evidence="9 10">
    <name type="scientific">Kineothrix sedimenti</name>
    <dbReference type="NCBI Taxonomy" id="3123317"/>
    <lineage>
        <taxon>Bacteria</taxon>
        <taxon>Bacillati</taxon>
        <taxon>Bacillota</taxon>
        <taxon>Clostridia</taxon>
        <taxon>Lachnospirales</taxon>
        <taxon>Lachnospiraceae</taxon>
        <taxon>Kineothrix</taxon>
    </lineage>
</organism>
<comment type="similarity">
    <text evidence="3 8">Belongs to the aldose epimerase family.</text>
</comment>
<evidence type="ECO:0000256" key="7">
    <source>
        <dbReference type="ARBA" id="ARBA00023277"/>
    </source>
</evidence>
<protein>
    <recommendedName>
        <fullName evidence="5 8">Aldose 1-epimerase</fullName>
        <ecNumber evidence="4 8">5.1.3.3</ecNumber>
    </recommendedName>
</protein>
<comment type="pathway">
    <text evidence="2 8">Carbohydrate metabolism; hexose metabolism.</text>
</comment>
<dbReference type="InterPro" id="IPR011013">
    <property type="entry name" value="Gal_mutarotase_sf_dom"/>
</dbReference>
<dbReference type="Pfam" id="PF01263">
    <property type="entry name" value="Aldose_epim"/>
    <property type="match status" value="1"/>
</dbReference>
<keyword evidence="6 8" id="KW-0413">Isomerase</keyword>
<dbReference type="InterPro" id="IPR008183">
    <property type="entry name" value="Aldose_1/G6P_1-epimerase"/>
</dbReference>
<proteinExistence type="inferred from homology"/>
<dbReference type="GO" id="GO:0016853">
    <property type="term" value="F:isomerase activity"/>
    <property type="evidence" value="ECO:0007669"/>
    <property type="project" value="UniProtKB-KW"/>
</dbReference>
<dbReference type="EMBL" id="CP146256">
    <property type="protein sequence ID" value="XAH74455.1"/>
    <property type="molecule type" value="Genomic_DNA"/>
</dbReference>
<comment type="catalytic activity">
    <reaction evidence="1 8">
        <text>alpha-D-glucose = beta-D-glucose</text>
        <dbReference type="Rhea" id="RHEA:10264"/>
        <dbReference type="ChEBI" id="CHEBI:15903"/>
        <dbReference type="ChEBI" id="CHEBI:17925"/>
        <dbReference type="EC" id="5.1.3.3"/>
    </reaction>
</comment>
<evidence type="ECO:0000256" key="1">
    <source>
        <dbReference type="ARBA" id="ARBA00001614"/>
    </source>
</evidence>
<evidence type="ECO:0000256" key="5">
    <source>
        <dbReference type="ARBA" id="ARBA00014165"/>
    </source>
</evidence>
<dbReference type="InterPro" id="IPR018052">
    <property type="entry name" value="Ald1_epimerase_CS"/>
</dbReference>
<dbReference type="Proteomes" id="UP001451571">
    <property type="component" value="Chromosome"/>
</dbReference>
<dbReference type="PROSITE" id="PS00545">
    <property type="entry name" value="ALDOSE_1_EPIMERASE"/>
    <property type="match status" value="1"/>
</dbReference>
<evidence type="ECO:0000256" key="8">
    <source>
        <dbReference type="PIRNR" id="PIRNR005096"/>
    </source>
</evidence>
<dbReference type="PIRSF" id="PIRSF005096">
    <property type="entry name" value="GALM"/>
    <property type="match status" value="1"/>
</dbReference>
<evidence type="ECO:0000313" key="10">
    <source>
        <dbReference type="Proteomes" id="UP001451571"/>
    </source>
</evidence>
<dbReference type="Gene3D" id="2.70.98.10">
    <property type="match status" value="1"/>
</dbReference>
<evidence type="ECO:0000256" key="3">
    <source>
        <dbReference type="ARBA" id="ARBA00006206"/>
    </source>
</evidence>
<keyword evidence="10" id="KW-1185">Reference proteome</keyword>
<dbReference type="NCBIfam" id="NF008277">
    <property type="entry name" value="PRK11055.1"/>
    <property type="match status" value="1"/>
</dbReference>
<dbReference type="CDD" id="cd09019">
    <property type="entry name" value="galactose_mutarotase_like"/>
    <property type="match status" value="1"/>
</dbReference>
<dbReference type="SUPFAM" id="SSF74650">
    <property type="entry name" value="Galactose mutarotase-like"/>
    <property type="match status" value="1"/>
</dbReference>